<evidence type="ECO:0000313" key="3">
    <source>
        <dbReference type="Proteomes" id="UP001595887"/>
    </source>
</evidence>
<evidence type="ECO:0000313" key="2">
    <source>
        <dbReference type="EMBL" id="MFC4291295.1"/>
    </source>
</evidence>
<dbReference type="PANTHER" id="PTHR43032:SF2">
    <property type="entry name" value="BLL0505 PROTEIN"/>
    <property type="match status" value="1"/>
</dbReference>
<proteinExistence type="predicted"/>
<comment type="caution">
    <text evidence="2">The sequence shown here is derived from an EMBL/GenBank/DDBJ whole genome shotgun (WGS) entry which is preliminary data.</text>
</comment>
<gene>
    <name evidence="2" type="ORF">ACFOWX_02585</name>
</gene>
<dbReference type="EMBL" id="JBHSDH010000010">
    <property type="protein sequence ID" value="MFC4291295.1"/>
    <property type="molecule type" value="Genomic_DNA"/>
</dbReference>
<sequence>MIKGDKKPILPRRRFLQAAGAAAGGLLVTGCDALNDNAGVRQILSGAEKLHQGAQRIIMDRNALAREYRLADMSPKFRMNGSITGDTDEYQAHLAQRFANWKLKIDGMVARRASYSLAQLMAMPSREQITRHDCVEGWSAIGRWRGPQLGPLLDRSGLLPAARYLVFHCADRFGADAYYESIDLIDAFHPQTILAWGMNGAMLPTGHGAPIRLRVERQLGYKHAKFVMRIEATDDLTKFGQGKGGYWEDVADYAWYAGI</sequence>
<reference evidence="3" key="1">
    <citation type="journal article" date="2019" name="Int. J. Syst. Evol. Microbiol.">
        <title>The Global Catalogue of Microorganisms (GCM) 10K type strain sequencing project: providing services to taxonomists for standard genome sequencing and annotation.</title>
        <authorList>
            <consortium name="The Broad Institute Genomics Platform"/>
            <consortium name="The Broad Institute Genome Sequencing Center for Infectious Disease"/>
            <person name="Wu L."/>
            <person name="Ma J."/>
        </authorList>
    </citation>
    <scope>NUCLEOTIDE SEQUENCE [LARGE SCALE GENOMIC DNA]</scope>
    <source>
        <strain evidence="3">CECT 8531</strain>
    </source>
</reference>
<dbReference type="InterPro" id="IPR006311">
    <property type="entry name" value="TAT_signal"/>
</dbReference>
<name>A0ABV8RFR6_9SPHN</name>
<dbReference type="SUPFAM" id="SSF56524">
    <property type="entry name" value="Oxidoreductase molybdopterin-binding domain"/>
    <property type="match status" value="1"/>
</dbReference>
<dbReference type="InterPro" id="IPR036374">
    <property type="entry name" value="OxRdtase_Mopterin-bd_sf"/>
</dbReference>
<evidence type="ECO:0000259" key="1">
    <source>
        <dbReference type="Pfam" id="PF00174"/>
    </source>
</evidence>
<dbReference type="Pfam" id="PF00174">
    <property type="entry name" value="Oxidored_molyb"/>
    <property type="match status" value="1"/>
</dbReference>
<dbReference type="Proteomes" id="UP001595887">
    <property type="component" value="Unassembled WGS sequence"/>
</dbReference>
<protein>
    <submittedName>
        <fullName evidence="2">Molybdopterin-dependent oxidoreductase</fullName>
    </submittedName>
</protein>
<dbReference type="PROSITE" id="PS51257">
    <property type="entry name" value="PROKAR_LIPOPROTEIN"/>
    <property type="match status" value="1"/>
</dbReference>
<keyword evidence="3" id="KW-1185">Reference proteome</keyword>
<accession>A0ABV8RFR6</accession>
<feature type="domain" description="Oxidoreductase molybdopterin-binding" evidence="1">
    <location>
        <begin position="98"/>
        <end position="235"/>
    </location>
</feature>
<dbReference type="PROSITE" id="PS51318">
    <property type="entry name" value="TAT"/>
    <property type="match status" value="1"/>
</dbReference>
<dbReference type="Gene3D" id="3.90.420.10">
    <property type="entry name" value="Oxidoreductase, molybdopterin-binding domain"/>
    <property type="match status" value="1"/>
</dbReference>
<organism evidence="2 3">
    <name type="scientific">Sphingorhabdus arenilitoris</name>
    <dbReference type="NCBI Taxonomy" id="1490041"/>
    <lineage>
        <taxon>Bacteria</taxon>
        <taxon>Pseudomonadati</taxon>
        <taxon>Pseudomonadota</taxon>
        <taxon>Alphaproteobacteria</taxon>
        <taxon>Sphingomonadales</taxon>
        <taxon>Sphingomonadaceae</taxon>
        <taxon>Sphingorhabdus</taxon>
    </lineage>
</organism>
<dbReference type="PANTHER" id="PTHR43032">
    <property type="entry name" value="PROTEIN-METHIONINE-SULFOXIDE REDUCTASE"/>
    <property type="match status" value="1"/>
</dbReference>
<dbReference type="InterPro" id="IPR000572">
    <property type="entry name" value="OxRdtase_Mopterin-bd_dom"/>
</dbReference>
<dbReference type="RefSeq" id="WP_381420987.1">
    <property type="nucleotide sequence ID" value="NZ_JBHSDH010000010.1"/>
</dbReference>